<comment type="caution">
    <text evidence="2">The sequence shown here is derived from an EMBL/GenBank/DDBJ whole genome shotgun (WGS) entry which is preliminary data.</text>
</comment>
<dbReference type="Pfam" id="PF09622">
    <property type="entry name" value="DUF2391"/>
    <property type="match status" value="1"/>
</dbReference>
<feature type="transmembrane region" description="Helical" evidence="1">
    <location>
        <begin position="54"/>
        <end position="76"/>
    </location>
</feature>
<keyword evidence="1" id="KW-0812">Transmembrane</keyword>
<feature type="transmembrane region" description="Helical" evidence="1">
    <location>
        <begin position="233"/>
        <end position="249"/>
    </location>
</feature>
<keyword evidence="1" id="KW-1133">Transmembrane helix</keyword>
<evidence type="ECO:0000313" key="2">
    <source>
        <dbReference type="EMBL" id="MFC7058286.1"/>
    </source>
</evidence>
<dbReference type="Proteomes" id="UP001596445">
    <property type="component" value="Unassembled WGS sequence"/>
</dbReference>
<gene>
    <name evidence="2" type="ORF">ACFQQG_08955</name>
</gene>
<feature type="transmembrane region" description="Helical" evidence="1">
    <location>
        <begin position="269"/>
        <end position="289"/>
    </location>
</feature>
<protein>
    <submittedName>
        <fullName evidence="2">DUF2391 family protein</fullName>
    </submittedName>
</protein>
<accession>A0ABD5W250</accession>
<keyword evidence="3" id="KW-1185">Reference proteome</keyword>
<reference evidence="2 3" key="1">
    <citation type="journal article" date="2019" name="Int. J. Syst. Evol. Microbiol.">
        <title>The Global Catalogue of Microorganisms (GCM) 10K type strain sequencing project: providing services to taxonomists for standard genome sequencing and annotation.</title>
        <authorList>
            <consortium name="The Broad Institute Genomics Platform"/>
            <consortium name="The Broad Institute Genome Sequencing Center for Infectious Disease"/>
            <person name="Wu L."/>
            <person name="Ma J."/>
        </authorList>
    </citation>
    <scope>NUCLEOTIDE SEQUENCE [LARGE SCALE GENOMIC DNA]</scope>
    <source>
        <strain evidence="2 3">JCM 30072</strain>
    </source>
</reference>
<keyword evidence="1" id="KW-0472">Membrane</keyword>
<sequence length="383" mass="41378">MLEAHERGLIDSGVRHLSARDAAEAFVGSVIFASPLLVEDGIFDIGDYLFEVTFAGAPVFLIANTLFVVLMTYALLGWTGQNRDETAILFGVVPARLVMTLGVSFLVAAVLMTVWGRVGGWESPLEALARINVIWTVGSLGAALGDILADDDTQEIASHHTATTGRAVGPERPEAIQRLTDGALVDALQREFDDLGSAFGDRQEVERLREQTVDAALDDGFGDRIQKYTSRDVAEAFVGSIFFAIPFLVEDGVFDVAEFFLSFQVGSFPVFFFVNTVFVLAMILALVYWAGPQDVQINRPILGFIPRRVVGIALVSFLTAGALMTMWGRVEWSEPVVALARISVVWTVASFGASLGDILPGESSGDDINDDLVALGNQDDHGE</sequence>
<dbReference type="AlphaFoldDB" id="A0ABD5W250"/>
<proteinExistence type="predicted"/>
<organism evidence="2 3">
    <name type="scientific">Halovenus salina</name>
    <dbReference type="NCBI Taxonomy" id="1510225"/>
    <lineage>
        <taxon>Archaea</taxon>
        <taxon>Methanobacteriati</taxon>
        <taxon>Methanobacteriota</taxon>
        <taxon>Stenosarchaea group</taxon>
        <taxon>Halobacteria</taxon>
        <taxon>Halobacteriales</taxon>
        <taxon>Haloarculaceae</taxon>
        <taxon>Halovenus</taxon>
    </lineage>
</organism>
<dbReference type="RefSeq" id="WP_382185159.1">
    <property type="nucleotide sequence ID" value="NZ_JBHSZI010000001.1"/>
</dbReference>
<feature type="transmembrane region" description="Helical" evidence="1">
    <location>
        <begin position="88"/>
        <end position="115"/>
    </location>
</feature>
<evidence type="ECO:0000256" key="1">
    <source>
        <dbReference type="SAM" id="Phobius"/>
    </source>
</evidence>
<dbReference type="EMBL" id="JBHSZI010000001">
    <property type="protein sequence ID" value="MFC7058286.1"/>
    <property type="molecule type" value="Genomic_DNA"/>
</dbReference>
<feature type="transmembrane region" description="Helical" evidence="1">
    <location>
        <begin position="309"/>
        <end position="330"/>
    </location>
</feature>
<evidence type="ECO:0000313" key="3">
    <source>
        <dbReference type="Proteomes" id="UP001596445"/>
    </source>
</evidence>
<feature type="transmembrane region" description="Helical" evidence="1">
    <location>
        <begin position="127"/>
        <end position="149"/>
    </location>
</feature>
<name>A0ABD5W250_9EURY</name>
<dbReference type="InterPro" id="IPR024464">
    <property type="entry name" value="DUF2391"/>
</dbReference>